<feature type="transmembrane region" description="Helical" evidence="5">
    <location>
        <begin position="51"/>
        <end position="82"/>
    </location>
</feature>
<evidence type="ECO:0000256" key="5">
    <source>
        <dbReference type="SAM" id="Phobius"/>
    </source>
</evidence>
<sequence>MDVDIRMEMLNDSPRHPHRESSEPAFTLDHVRMAILEEMDSARFSWFQVKVCIVAGVGFFTDAYDIFTISIAVVMIGLVYPGKECNNLVQSWGYKMGNTDELLIKLGTPLGNLCGQLAFGWLADVLGRKRMYGYELIIIIVSTFGQAVAGNSPGISIYVLLFVWRFGMGLGIGGDYPLSAILASEFAAKRYRGRMMTAVFAAQGWGTLTAALAAVIITEGYSGNSTNNNVFRCPEDPSDHTNLTFIDPMWRLLVGFGCVPAAIALYFRLTIPETPRFSMDVEGDLSQAFHDIRMDVLRSDSDSNTATKSEAPRHNIRVPRATWKDFRAYFGQSGNSKLLFATAYCWFALDVAYYGLGLNQPAILQYIGQVDPDTQDVHKYLSSIATANLIVVAAGQLPGYWVTFFLIDAWGRKPIQYLGFAATAAIFLTMGLAYEKLIDTKPVFVFFYLLANFFFNFGPNVTTFIIPGEVFPTRYRATGHGISAASGKLGAVIAQIIFHLVSEHDNLNSKRKTIKISFIIFSVFMLTGVGATYLLPETKQKSLEELSNEDQDTFVQGST</sequence>
<evidence type="ECO:0000256" key="3">
    <source>
        <dbReference type="ARBA" id="ARBA00022989"/>
    </source>
</evidence>
<reference evidence="7" key="1">
    <citation type="submission" date="2020-11" db="EMBL/GenBank/DDBJ databases">
        <authorList>
            <consortium name="DOE Joint Genome Institute"/>
            <person name="Ahrendt S."/>
            <person name="Riley R."/>
            <person name="Andreopoulos W."/>
            <person name="Labutti K."/>
            <person name="Pangilinan J."/>
            <person name="Ruiz-Duenas F.J."/>
            <person name="Barrasa J.M."/>
            <person name="Sanchez-Garcia M."/>
            <person name="Camarero S."/>
            <person name="Miyauchi S."/>
            <person name="Serrano A."/>
            <person name="Linde D."/>
            <person name="Babiker R."/>
            <person name="Drula E."/>
            <person name="Ayuso-Fernandez I."/>
            <person name="Pacheco R."/>
            <person name="Padilla G."/>
            <person name="Ferreira P."/>
            <person name="Barriuso J."/>
            <person name="Kellner H."/>
            <person name="Castanera R."/>
            <person name="Alfaro M."/>
            <person name="Ramirez L."/>
            <person name="Pisabarro A.G."/>
            <person name="Kuo A."/>
            <person name="Tritt A."/>
            <person name="Lipzen A."/>
            <person name="He G."/>
            <person name="Yan M."/>
            <person name="Ng V."/>
            <person name="Cullen D."/>
            <person name="Martin F."/>
            <person name="Rosso M.-N."/>
            <person name="Henrissat B."/>
            <person name="Hibbett D."/>
            <person name="Martinez A.T."/>
            <person name="Grigoriev I.V."/>
        </authorList>
    </citation>
    <scope>NUCLEOTIDE SEQUENCE</scope>
    <source>
        <strain evidence="7">CBS 506.95</strain>
    </source>
</reference>
<evidence type="ECO:0000256" key="2">
    <source>
        <dbReference type="ARBA" id="ARBA00022692"/>
    </source>
</evidence>
<feature type="transmembrane region" description="Helical" evidence="5">
    <location>
        <begin position="102"/>
        <end position="123"/>
    </location>
</feature>
<dbReference type="PROSITE" id="PS00216">
    <property type="entry name" value="SUGAR_TRANSPORT_1"/>
    <property type="match status" value="1"/>
</dbReference>
<evidence type="ECO:0000313" key="7">
    <source>
        <dbReference type="EMBL" id="KAF9521787.1"/>
    </source>
</evidence>
<keyword evidence="2 5" id="KW-0812">Transmembrane</keyword>
<comment type="subcellular location">
    <subcellularLocation>
        <location evidence="1">Membrane</location>
        <topology evidence="1">Multi-pass membrane protein</topology>
    </subcellularLocation>
</comment>
<dbReference type="Proteomes" id="UP000807306">
    <property type="component" value="Unassembled WGS sequence"/>
</dbReference>
<feature type="transmembrane region" description="Helical" evidence="5">
    <location>
        <begin position="249"/>
        <end position="269"/>
    </location>
</feature>
<dbReference type="GO" id="GO:0022857">
    <property type="term" value="F:transmembrane transporter activity"/>
    <property type="evidence" value="ECO:0007669"/>
    <property type="project" value="InterPro"/>
</dbReference>
<dbReference type="OrthoDB" id="433512at2759"/>
<dbReference type="InterPro" id="IPR005829">
    <property type="entry name" value="Sugar_transporter_CS"/>
</dbReference>
<dbReference type="SUPFAM" id="SSF103473">
    <property type="entry name" value="MFS general substrate transporter"/>
    <property type="match status" value="1"/>
</dbReference>
<dbReference type="InterPro" id="IPR020846">
    <property type="entry name" value="MFS_dom"/>
</dbReference>
<feature type="transmembrane region" description="Helical" evidence="5">
    <location>
        <begin position="516"/>
        <end position="535"/>
    </location>
</feature>
<feature type="transmembrane region" description="Helical" evidence="5">
    <location>
        <begin position="338"/>
        <end position="356"/>
    </location>
</feature>
<dbReference type="PANTHER" id="PTHR24064">
    <property type="entry name" value="SOLUTE CARRIER FAMILY 22 MEMBER"/>
    <property type="match status" value="1"/>
</dbReference>
<organism evidence="7 8">
    <name type="scientific">Crepidotus variabilis</name>
    <dbReference type="NCBI Taxonomy" id="179855"/>
    <lineage>
        <taxon>Eukaryota</taxon>
        <taxon>Fungi</taxon>
        <taxon>Dikarya</taxon>
        <taxon>Basidiomycota</taxon>
        <taxon>Agaricomycotina</taxon>
        <taxon>Agaricomycetes</taxon>
        <taxon>Agaricomycetidae</taxon>
        <taxon>Agaricales</taxon>
        <taxon>Agaricineae</taxon>
        <taxon>Crepidotaceae</taxon>
        <taxon>Crepidotus</taxon>
    </lineage>
</organism>
<feature type="transmembrane region" description="Helical" evidence="5">
    <location>
        <begin position="132"/>
        <end position="149"/>
    </location>
</feature>
<keyword evidence="4 5" id="KW-0472">Membrane</keyword>
<dbReference type="EMBL" id="MU157989">
    <property type="protein sequence ID" value="KAF9521787.1"/>
    <property type="molecule type" value="Genomic_DNA"/>
</dbReference>
<name>A0A9P6E3F2_9AGAR</name>
<keyword evidence="3 5" id="KW-1133">Transmembrane helix</keyword>
<dbReference type="InterPro" id="IPR005828">
    <property type="entry name" value="MFS_sugar_transport-like"/>
</dbReference>
<keyword evidence="8" id="KW-1185">Reference proteome</keyword>
<evidence type="ECO:0000256" key="4">
    <source>
        <dbReference type="ARBA" id="ARBA00023136"/>
    </source>
</evidence>
<proteinExistence type="predicted"/>
<dbReference type="GO" id="GO:0016020">
    <property type="term" value="C:membrane"/>
    <property type="evidence" value="ECO:0007669"/>
    <property type="project" value="UniProtKB-SubCell"/>
</dbReference>
<protein>
    <submittedName>
        <fullName evidence="7">Phosphate transporter</fullName>
    </submittedName>
</protein>
<dbReference type="Gene3D" id="1.20.1250.20">
    <property type="entry name" value="MFS general substrate transporter like domains"/>
    <property type="match status" value="2"/>
</dbReference>
<evidence type="ECO:0000256" key="1">
    <source>
        <dbReference type="ARBA" id="ARBA00004141"/>
    </source>
</evidence>
<comment type="caution">
    <text evidence="7">The sequence shown here is derived from an EMBL/GenBank/DDBJ whole genome shotgun (WGS) entry which is preliminary data.</text>
</comment>
<dbReference type="AlphaFoldDB" id="A0A9P6E3F2"/>
<accession>A0A9P6E3F2</accession>
<dbReference type="Pfam" id="PF00083">
    <property type="entry name" value="Sugar_tr"/>
    <property type="match status" value="1"/>
</dbReference>
<feature type="transmembrane region" description="Helical" evidence="5">
    <location>
        <begin position="415"/>
        <end position="434"/>
    </location>
</feature>
<feature type="transmembrane region" description="Helical" evidence="5">
    <location>
        <begin position="195"/>
        <end position="217"/>
    </location>
</feature>
<gene>
    <name evidence="7" type="ORF">CPB83DRAFT_900291</name>
</gene>
<dbReference type="CDD" id="cd17364">
    <property type="entry name" value="MFS_PhT"/>
    <property type="match status" value="1"/>
</dbReference>
<feature type="transmembrane region" description="Helical" evidence="5">
    <location>
        <begin position="380"/>
        <end position="403"/>
    </location>
</feature>
<evidence type="ECO:0000313" key="8">
    <source>
        <dbReference type="Proteomes" id="UP000807306"/>
    </source>
</evidence>
<evidence type="ECO:0000259" key="6">
    <source>
        <dbReference type="PROSITE" id="PS50850"/>
    </source>
</evidence>
<dbReference type="PROSITE" id="PS50850">
    <property type="entry name" value="MFS"/>
    <property type="match status" value="1"/>
</dbReference>
<dbReference type="InterPro" id="IPR036259">
    <property type="entry name" value="MFS_trans_sf"/>
</dbReference>
<feature type="transmembrane region" description="Helical" evidence="5">
    <location>
        <begin position="446"/>
        <end position="466"/>
    </location>
</feature>
<feature type="domain" description="Major facilitator superfamily (MFS) profile" evidence="6">
    <location>
        <begin position="51"/>
        <end position="540"/>
    </location>
</feature>
<feature type="transmembrane region" description="Helical" evidence="5">
    <location>
        <begin position="155"/>
        <end position="174"/>
    </location>
</feature>